<proteinExistence type="predicted"/>
<evidence type="ECO:0000313" key="1">
    <source>
        <dbReference type="EMBL" id="JAT22640.1"/>
    </source>
</evidence>
<name>A0A1B6LG53_9HEMI</name>
<sequence>MNVPSLTHLPSDPDVTVILVKKCLQENHLQHSKSGDGKNTSASSSLVNFVTHKGYNKDDTISNDGSLFPITSWDPESASNFARASMTPEDSTSRKVEHLFRVSDRSKSVESVCLKTIQASYAESELSLSSNRNDEPFTEIDLQVQSARSQHKTVDQDNGQSKQKCSPFTSCFSCILRKKISSKK</sequence>
<protein>
    <submittedName>
        <fullName evidence="1">Uncharacterized protein</fullName>
    </submittedName>
</protein>
<dbReference type="AlphaFoldDB" id="A0A1B6LG53"/>
<organism evidence="1">
    <name type="scientific">Graphocephala atropunctata</name>
    <dbReference type="NCBI Taxonomy" id="36148"/>
    <lineage>
        <taxon>Eukaryota</taxon>
        <taxon>Metazoa</taxon>
        <taxon>Ecdysozoa</taxon>
        <taxon>Arthropoda</taxon>
        <taxon>Hexapoda</taxon>
        <taxon>Insecta</taxon>
        <taxon>Pterygota</taxon>
        <taxon>Neoptera</taxon>
        <taxon>Paraneoptera</taxon>
        <taxon>Hemiptera</taxon>
        <taxon>Auchenorrhyncha</taxon>
        <taxon>Membracoidea</taxon>
        <taxon>Cicadellidae</taxon>
        <taxon>Cicadellinae</taxon>
        <taxon>Cicadellini</taxon>
        <taxon>Graphocephala</taxon>
    </lineage>
</organism>
<gene>
    <name evidence="1" type="ORF">g.21726</name>
</gene>
<dbReference type="EMBL" id="GEBQ01017337">
    <property type="protein sequence ID" value="JAT22640.1"/>
    <property type="molecule type" value="Transcribed_RNA"/>
</dbReference>
<reference evidence="1" key="1">
    <citation type="submission" date="2015-11" db="EMBL/GenBank/DDBJ databases">
        <title>De novo transcriptome assembly of four potential Pierce s Disease insect vectors from Arizona vineyards.</title>
        <authorList>
            <person name="Tassone E.E."/>
        </authorList>
    </citation>
    <scope>NUCLEOTIDE SEQUENCE</scope>
</reference>
<accession>A0A1B6LG53</accession>